<feature type="transmembrane region" description="Helical" evidence="1">
    <location>
        <begin position="6"/>
        <end position="26"/>
    </location>
</feature>
<comment type="caution">
    <text evidence="3">The sequence shown here is derived from an EMBL/GenBank/DDBJ whole genome shotgun (WGS) entry which is preliminary data.</text>
</comment>
<dbReference type="SUPFAM" id="SSF82171">
    <property type="entry name" value="DPP6 N-terminal domain-like"/>
    <property type="match status" value="1"/>
</dbReference>
<keyword evidence="1" id="KW-1133">Transmembrane helix</keyword>
<name>A0A1F4UK31_UNCKA</name>
<accession>A0A1F4UK31</accession>
<organism evidence="3 4">
    <name type="scientific">candidate division WWE3 bacterium RBG_19FT_COMBO_34_6</name>
    <dbReference type="NCBI Taxonomy" id="1802612"/>
    <lineage>
        <taxon>Bacteria</taxon>
        <taxon>Katanobacteria</taxon>
    </lineage>
</organism>
<dbReference type="InterPro" id="IPR011042">
    <property type="entry name" value="6-blade_b-propeller_TolB-like"/>
</dbReference>
<feature type="domain" description="PEGA" evidence="2">
    <location>
        <begin position="47"/>
        <end position="112"/>
    </location>
</feature>
<evidence type="ECO:0000256" key="1">
    <source>
        <dbReference type="SAM" id="Phobius"/>
    </source>
</evidence>
<keyword evidence="1" id="KW-0812">Transmembrane</keyword>
<reference evidence="3 4" key="1">
    <citation type="journal article" date="2016" name="Nat. Commun.">
        <title>Thousands of microbial genomes shed light on interconnected biogeochemical processes in an aquifer system.</title>
        <authorList>
            <person name="Anantharaman K."/>
            <person name="Brown C.T."/>
            <person name="Hug L.A."/>
            <person name="Sharon I."/>
            <person name="Castelle C.J."/>
            <person name="Probst A.J."/>
            <person name="Thomas B.C."/>
            <person name="Singh A."/>
            <person name="Wilkins M.J."/>
            <person name="Karaoz U."/>
            <person name="Brodie E.L."/>
            <person name="Williams K.H."/>
            <person name="Hubbard S.S."/>
            <person name="Banfield J.F."/>
        </authorList>
    </citation>
    <scope>NUCLEOTIDE SEQUENCE [LARGE SCALE GENOMIC DNA]</scope>
</reference>
<keyword evidence="1" id="KW-0472">Membrane</keyword>
<protein>
    <recommendedName>
        <fullName evidence="2">PEGA domain-containing protein</fullName>
    </recommendedName>
</protein>
<dbReference type="AlphaFoldDB" id="A0A1F4UK31"/>
<gene>
    <name evidence="3" type="ORF">A2V49_02115</name>
</gene>
<sequence length="384" mass="43378">MFNKNWVQTILTLILLSAVTTLIFLYTSGYRLEQDKNKTIDLAKTGMVSAKSMPEGASVYLDDKLITATNDTISGIKPGIHNLKIVKKGFEQWSKDIEVFEELVTDITAVLVSQSPMFEPLTNTGANQPSVSHSLSKLAYFSKDAEKPGVWIIPINQGGLNIFRANPSVVLEDTKVNKYSDGQSIRWSPDEKQLLVQTNDNIYYLVDLESNTSQTVSKYEDVIKKWDKELQQKRLDFISKLDIPDQIKALALSKDVIWSPDGKKFLYTEQNNDKLQYKVYNMEKPLPIGEKVDNIVFELNSTDPRPVITWYADSFHLILTEGDITAEKKGKISLIRIDGTNKVEIYGRSLNSPNVYSVPSGDKIIILTSFKSDDKTDLYTVSIR</sequence>
<evidence type="ECO:0000259" key="2">
    <source>
        <dbReference type="Pfam" id="PF08308"/>
    </source>
</evidence>
<dbReference type="InterPro" id="IPR013229">
    <property type="entry name" value="PEGA"/>
</dbReference>
<dbReference type="Pfam" id="PF08308">
    <property type="entry name" value="PEGA"/>
    <property type="match status" value="1"/>
</dbReference>
<dbReference type="Proteomes" id="UP000178615">
    <property type="component" value="Unassembled WGS sequence"/>
</dbReference>
<dbReference type="Gene3D" id="2.120.10.30">
    <property type="entry name" value="TolB, C-terminal domain"/>
    <property type="match status" value="1"/>
</dbReference>
<dbReference type="EMBL" id="MEUV01000044">
    <property type="protein sequence ID" value="OGC45314.1"/>
    <property type="molecule type" value="Genomic_DNA"/>
</dbReference>
<evidence type="ECO:0000313" key="4">
    <source>
        <dbReference type="Proteomes" id="UP000178615"/>
    </source>
</evidence>
<evidence type="ECO:0000313" key="3">
    <source>
        <dbReference type="EMBL" id="OGC45314.1"/>
    </source>
</evidence>
<proteinExistence type="predicted"/>